<dbReference type="InterPro" id="IPR042086">
    <property type="entry name" value="MeTrfase_capping"/>
</dbReference>
<dbReference type="InterPro" id="IPR005299">
    <property type="entry name" value="MeTrfase_7"/>
</dbReference>
<reference evidence="5 6" key="1">
    <citation type="submission" date="2021-02" db="EMBL/GenBank/DDBJ databases">
        <title>Plant Genome Project.</title>
        <authorList>
            <person name="Zhang R.-G."/>
        </authorList>
    </citation>
    <scope>NUCLEOTIDE SEQUENCE [LARGE SCALE GENOMIC DNA]</scope>
    <source>
        <tissue evidence="5">Leaves</tissue>
    </source>
</reference>
<accession>A0ABQ8HPG8</accession>
<dbReference type="Pfam" id="PF03492">
    <property type="entry name" value="Methyltransf_7"/>
    <property type="match status" value="1"/>
</dbReference>
<comment type="caution">
    <text evidence="5">The sequence shown here is derived from an EMBL/GenBank/DDBJ whole genome shotgun (WGS) entry which is preliminary data.</text>
</comment>
<sequence length="327" mass="36939">MSSSGLPESFTMADFGCSSRPHHPLLAVSDMTAFIYKRYHELGRSPPELWVYLNEFPGYDFNTVFKSLPDYLEKLQEEIGSNSFRPLLYISGVPGPCHERLFPSKSLHFVHSSSTLNWLSQVPPELSDRENPLINKRKVFISKTRTPEVIKAYQAQFQSDFASFLESRSEEVVPGGRMVLTLRGRTTPDPAPDKSCLLWDYLGQALQDLVQKGLIEEEKLDTYNIPYYEPYTEEIKAEIEKQGSFTLDHLVINSIPWCEKATTTAQMIGNAATSTTVHEELEIGSLHFGSEIVDSVFQRVSEVIALAADDTKQEQELVCFAVSVTRK</sequence>
<evidence type="ECO:0000313" key="6">
    <source>
        <dbReference type="Proteomes" id="UP000827721"/>
    </source>
</evidence>
<proteinExistence type="predicted"/>
<dbReference type="PANTHER" id="PTHR31009">
    <property type="entry name" value="S-ADENOSYL-L-METHIONINE:CARBOXYL METHYLTRANSFERASE FAMILY PROTEIN"/>
    <property type="match status" value="1"/>
</dbReference>
<keyword evidence="3" id="KW-0479">Metal-binding</keyword>
<dbReference type="Gene3D" id="3.40.50.150">
    <property type="entry name" value="Vaccinia Virus protein VP39"/>
    <property type="match status" value="1"/>
</dbReference>
<keyword evidence="1" id="KW-0489">Methyltransferase</keyword>
<dbReference type="InterPro" id="IPR029063">
    <property type="entry name" value="SAM-dependent_MTases_sf"/>
</dbReference>
<name>A0ABQ8HPG8_9ROSI</name>
<dbReference type="SUPFAM" id="SSF53335">
    <property type="entry name" value="S-adenosyl-L-methionine-dependent methyltransferases"/>
    <property type="match status" value="1"/>
</dbReference>
<organism evidence="5 6">
    <name type="scientific">Xanthoceras sorbifolium</name>
    <dbReference type="NCBI Taxonomy" id="99658"/>
    <lineage>
        <taxon>Eukaryota</taxon>
        <taxon>Viridiplantae</taxon>
        <taxon>Streptophyta</taxon>
        <taxon>Embryophyta</taxon>
        <taxon>Tracheophyta</taxon>
        <taxon>Spermatophyta</taxon>
        <taxon>Magnoliopsida</taxon>
        <taxon>eudicotyledons</taxon>
        <taxon>Gunneridae</taxon>
        <taxon>Pentapetalae</taxon>
        <taxon>rosids</taxon>
        <taxon>malvids</taxon>
        <taxon>Sapindales</taxon>
        <taxon>Sapindaceae</taxon>
        <taxon>Xanthoceroideae</taxon>
        <taxon>Xanthoceras</taxon>
    </lineage>
</organism>
<gene>
    <name evidence="5" type="ORF">JRO89_XS08G0124800</name>
</gene>
<dbReference type="Gene3D" id="1.10.1200.270">
    <property type="entry name" value="Methyltransferase, alpha-helical capping domain"/>
    <property type="match status" value="1"/>
</dbReference>
<evidence type="ECO:0000256" key="1">
    <source>
        <dbReference type="ARBA" id="ARBA00022603"/>
    </source>
</evidence>
<keyword evidence="6" id="KW-1185">Reference proteome</keyword>
<evidence type="ECO:0000256" key="4">
    <source>
        <dbReference type="ARBA" id="ARBA00022842"/>
    </source>
</evidence>
<keyword evidence="4" id="KW-0460">Magnesium</keyword>
<evidence type="ECO:0000256" key="3">
    <source>
        <dbReference type="ARBA" id="ARBA00022723"/>
    </source>
</evidence>
<dbReference type="EMBL" id="JAFEMO010000008">
    <property type="protein sequence ID" value="KAH7566250.1"/>
    <property type="molecule type" value="Genomic_DNA"/>
</dbReference>
<dbReference type="Proteomes" id="UP000827721">
    <property type="component" value="Unassembled WGS sequence"/>
</dbReference>
<evidence type="ECO:0000313" key="5">
    <source>
        <dbReference type="EMBL" id="KAH7566250.1"/>
    </source>
</evidence>
<keyword evidence="2" id="KW-0808">Transferase</keyword>
<protein>
    <submittedName>
        <fullName evidence="5">Uncharacterized protein</fullName>
    </submittedName>
</protein>
<evidence type="ECO:0000256" key="2">
    <source>
        <dbReference type="ARBA" id="ARBA00022679"/>
    </source>
</evidence>